<dbReference type="RefSeq" id="WP_062764120.1">
    <property type="nucleotide sequence ID" value="NZ_CP121045.1"/>
</dbReference>
<keyword evidence="4" id="KW-0443">Lipid metabolism</keyword>
<dbReference type="Pfam" id="PF00501">
    <property type="entry name" value="AMP-binding"/>
    <property type="match status" value="1"/>
</dbReference>
<dbReference type="FunFam" id="3.30.300.30:FF:000008">
    <property type="entry name" value="2,3-dihydroxybenzoate-AMP ligase"/>
    <property type="match status" value="1"/>
</dbReference>
<dbReference type="Proteomes" id="UP000075787">
    <property type="component" value="Unassembled WGS sequence"/>
</dbReference>
<feature type="domain" description="AMP-binding enzyme C-terminal" evidence="9">
    <location>
        <begin position="450"/>
        <end position="525"/>
    </location>
</feature>
<protein>
    <recommendedName>
        <fullName evidence="7">3-methylmercaptopropionyl-CoA ligase</fullName>
        <ecNumber evidence="6">6.2.1.44</ecNumber>
    </recommendedName>
</protein>
<evidence type="ECO:0000256" key="1">
    <source>
        <dbReference type="ARBA" id="ARBA00006432"/>
    </source>
</evidence>
<dbReference type="InterPro" id="IPR000873">
    <property type="entry name" value="AMP-dep_synth/lig_dom"/>
</dbReference>
<evidence type="ECO:0000256" key="4">
    <source>
        <dbReference type="ARBA" id="ARBA00023098"/>
    </source>
</evidence>
<evidence type="ECO:0000256" key="5">
    <source>
        <dbReference type="ARBA" id="ARBA00051915"/>
    </source>
</evidence>
<dbReference type="GeneID" id="97244294"/>
<dbReference type="CDD" id="cd12119">
    <property type="entry name" value="ttLC_FACS_AlkK_like"/>
    <property type="match status" value="1"/>
</dbReference>
<dbReference type="EMBL" id="LPZR01000155">
    <property type="protein sequence ID" value="KYO52548.1"/>
    <property type="molecule type" value="Genomic_DNA"/>
</dbReference>
<dbReference type="NCBIfam" id="NF004837">
    <property type="entry name" value="PRK06187.1"/>
    <property type="match status" value="1"/>
</dbReference>
<dbReference type="AlphaFoldDB" id="A0A161R3Y5"/>
<organism evidence="10 11">
    <name type="scientific">Tistrella mobilis</name>
    <dbReference type="NCBI Taxonomy" id="171437"/>
    <lineage>
        <taxon>Bacteria</taxon>
        <taxon>Pseudomonadati</taxon>
        <taxon>Pseudomonadota</taxon>
        <taxon>Alphaproteobacteria</taxon>
        <taxon>Geminicoccales</taxon>
        <taxon>Geminicoccaceae</taxon>
        <taxon>Tistrella</taxon>
    </lineage>
</organism>
<evidence type="ECO:0000259" key="8">
    <source>
        <dbReference type="Pfam" id="PF00501"/>
    </source>
</evidence>
<evidence type="ECO:0000313" key="10">
    <source>
        <dbReference type="EMBL" id="KYO52548.1"/>
    </source>
</evidence>
<dbReference type="InterPro" id="IPR045851">
    <property type="entry name" value="AMP-bd_C_sf"/>
</dbReference>
<evidence type="ECO:0000256" key="6">
    <source>
        <dbReference type="ARBA" id="ARBA00066616"/>
    </source>
</evidence>
<dbReference type="Gene3D" id="3.30.300.30">
    <property type="match status" value="1"/>
</dbReference>
<keyword evidence="2 10" id="KW-0436">Ligase</keyword>
<dbReference type="PANTHER" id="PTHR43859">
    <property type="entry name" value="ACYL-ACTIVATING ENZYME"/>
    <property type="match status" value="1"/>
</dbReference>
<name>A0A161R3Y5_9PROT</name>
<dbReference type="GO" id="GO:0016874">
    <property type="term" value="F:ligase activity"/>
    <property type="evidence" value="ECO:0007669"/>
    <property type="project" value="UniProtKB-KW"/>
</dbReference>
<keyword evidence="3" id="KW-0276">Fatty acid metabolism</keyword>
<gene>
    <name evidence="10" type="ORF">AUP44_05115</name>
</gene>
<evidence type="ECO:0000259" key="9">
    <source>
        <dbReference type="Pfam" id="PF13193"/>
    </source>
</evidence>
<dbReference type="SUPFAM" id="SSF56801">
    <property type="entry name" value="Acetyl-CoA synthetase-like"/>
    <property type="match status" value="1"/>
</dbReference>
<dbReference type="InterPro" id="IPR025110">
    <property type="entry name" value="AMP-bd_C"/>
</dbReference>
<dbReference type="PANTHER" id="PTHR43859:SF4">
    <property type="entry name" value="BUTANOATE--COA LIGASE AAE1-RELATED"/>
    <property type="match status" value="1"/>
</dbReference>
<evidence type="ECO:0000313" key="11">
    <source>
        <dbReference type="Proteomes" id="UP000075787"/>
    </source>
</evidence>
<dbReference type="EC" id="6.2.1.44" evidence="6"/>
<evidence type="ECO:0000256" key="3">
    <source>
        <dbReference type="ARBA" id="ARBA00022832"/>
    </source>
</evidence>
<evidence type="ECO:0000256" key="2">
    <source>
        <dbReference type="ARBA" id="ARBA00022598"/>
    </source>
</evidence>
<feature type="domain" description="AMP-dependent synthetase/ligase" evidence="8">
    <location>
        <begin position="18"/>
        <end position="402"/>
    </location>
</feature>
<accession>A0A161R3Y5</accession>
<dbReference type="Gene3D" id="3.40.50.12780">
    <property type="entry name" value="N-terminal domain of ligase-like"/>
    <property type="match status" value="1"/>
</dbReference>
<dbReference type="Pfam" id="PF13193">
    <property type="entry name" value="AMP-binding_C"/>
    <property type="match status" value="1"/>
</dbReference>
<dbReference type="OrthoDB" id="9803968at2"/>
<proteinExistence type="inferred from homology"/>
<dbReference type="InterPro" id="IPR020845">
    <property type="entry name" value="AMP-binding_CS"/>
</dbReference>
<dbReference type="PROSITE" id="PS00455">
    <property type="entry name" value="AMP_BINDING"/>
    <property type="match status" value="1"/>
</dbReference>
<sequence>MNGLMQDMPLLISSIIEHAARAHGATEIVTRTNEGPILRTSYGEVAARARQVANALAALGIAEGDRVATLAWNTHRHYELYFGVSGSGAVLHTVNPRLFRDQVAFIMNHADDRVVFVDLNLVPVAESVAADLPGVTHWVILTDDAHMPETTLPGALCYETLIAAQPAEYDWPQLDENAAAVLCYTSGTTGNPKGVLYSHRSTVLHGLISCSVDSTIAASAAETILVLVPLFHANAWGVPYAAAMAGSKLVFPASKLDPASIVELINGEGVTVSGGVPTVWVTYLQHLDQHPEDRPTRLKRVFVGGSALPRALMERFDRELGVTMIHAWGMTETSPIVTVALPLAKHEGLDEEALRSLRLTQGRPVYGTEVRIVDEAGTPVAHDGRTPGNVQVRGPWIVKGYFGRDGLAVDDRNWFPTGDVGTIDADGYLRLTDRTKDVIKSGGEWISSIEIENEAVSHPGVLEAAVIGVPHPRWQERPLLIVTPRAGAELTREQVLAHLESRIARWWMPDDVVVLDELPHTATGKIWKIKLREAFKDYRLPTA</sequence>
<evidence type="ECO:0000256" key="7">
    <source>
        <dbReference type="ARBA" id="ARBA00067668"/>
    </source>
</evidence>
<comment type="similarity">
    <text evidence="1">Belongs to the ATP-dependent AMP-binding enzyme family.</text>
</comment>
<comment type="caution">
    <text evidence="10">The sequence shown here is derived from an EMBL/GenBank/DDBJ whole genome shotgun (WGS) entry which is preliminary data.</text>
</comment>
<reference evidence="10 11" key="1">
    <citation type="submission" date="2015-12" db="EMBL/GenBank/DDBJ databases">
        <title>Genome sequence of Tistrella mobilis MCCC 1A02139.</title>
        <authorList>
            <person name="Lu L."/>
            <person name="Lai Q."/>
            <person name="Shao Z."/>
            <person name="Qian P."/>
        </authorList>
    </citation>
    <scope>NUCLEOTIDE SEQUENCE [LARGE SCALE GENOMIC DNA]</scope>
    <source>
        <strain evidence="10 11">MCCC 1A02139</strain>
    </source>
</reference>
<dbReference type="GO" id="GO:0006631">
    <property type="term" value="P:fatty acid metabolic process"/>
    <property type="evidence" value="ECO:0007669"/>
    <property type="project" value="UniProtKB-KW"/>
</dbReference>
<dbReference type="InterPro" id="IPR042099">
    <property type="entry name" value="ANL_N_sf"/>
</dbReference>
<comment type="catalytic activity">
    <reaction evidence="5">
        <text>3-(methylsulfanyl)propanoate + ATP + CoA = 3-(methylsulfanyl)propanoyl-CoA + AMP + diphosphate</text>
        <dbReference type="Rhea" id="RHEA:43052"/>
        <dbReference type="ChEBI" id="CHEBI:30616"/>
        <dbReference type="ChEBI" id="CHEBI:33019"/>
        <dbReference type="ChEBI" id="CHEBI:49016"/>
        <dbReference type="ChEBI" id="CHEBI:57287"/>
        <dbReference type="ChEBI" id="CHEBI:82815"/>
        <dbReference type="ChEBI" id="CHEBI:456215"/>
        <dbReference type="EC" id="6.2.1.44"/>
    </reaction>
    <physiologicalReaction direction="left-to-right" evidence="5">
        <dbReference type="Rhea" id="RHEA:43053"/>
    </physiologicalReaction>
</comment>